<gene>
    <name evidence="1" type="ORF">BOTBODRAFT_348815</name>
</gene>
<dbReference type="EMBL" id="KL198038">
    <property type="protein sequence ID" value="KDQ14322.1"/>
    <property type="molecule type" value="Genomic_DNA"/>
</dbReference>
<dbReference type="InParanoid" id="A0A067MR70"/>
<evidence type="ECO:0000313" key="2">
    <source>
        <dbReference type="Proteomes" id="UP000027195"/>
    </source>
</evidence>
<reference evidence="2" key="1">
    <citation type="journal article" date="2014" name="Proc. Natl. Acad. Sci. U.S.A.">
        <title>Extensive sampling of basidiomycete genomes demonstrates inadequacy of the white-rot/brown-rot paradigm for wood decay fungi.</title>
        <authorList>
            <person name="Riley R."/>
            <person name="Salamov A.A."/>
            <person name="Brown D.W."/>
            <person name="Nagy L.G."/>
            <person name="Floudas D."/>
            <person name="Held B.W."/>
            <person name="Levasseur A."/>
            <person name="Lombard V."/>
            <person name="Morin E."/>
            <person name="Otillar R."/>
            <person name="Lindquist E.A."/>
            <person name="Sun H."/>
            <person name="LaButti K.M."/>
            <person name="Schmutz J."/>
            <person name="Jabbour D."/>
            <person name="Luo H."/>
            <person name="Baker S.E."/>
            <person name="Pisabarro A.G."/>
            <person name="Walton J.D."/>
            <person name="Blanchette R.A."/>
            <person name="Henrissat B."/>
            <person name="Martin F."/>
            <person name="Cullen D."/>
            <person name="Hibbett D.S."/>
            <person name="Grigoriev I.V."/>
        </authorList>
    </citation>
    <scope>NUCLEOTIDE SEQUENCE [LARGE SCALE GENOMIC DNA]</scope>
    <source>
        <strain evidence="2">FD-172 SS1</strain>
    </source>
</reference>
<keyword evidence="2" id="KW-1185">Reference proteome</keyword>
<organism evidence="1 2">
    <name type="scientific">Botryobasidium botryosum (strain FD-172 SS1)</name>
    <dbReference type="NCBI Taxonomy" id="930990"/>
    <lineage>
        <taxon>Eukaryota</taxon>
        <taxon>Fungi</taxon>
        <taxon>Dikarya</taxon>
        <taxon>Basidiomycota</taxon>
        <taxon>Agaricomycotina</taxon>
        <taxon>Agaricomycetes</taxon>
        <taxon>Cantharellales</taxon>
        <taxon>Botryobasidiaceae</taxon>
        <taxon>Botryobasidium</taxon>
    </lineage>
</organism>
<dbReference type="AlphaFoldDB" id="A0A067MR70"/>
<sequence>MRTITRLPLNKYRWRWPMYNAVRVPRLESTPSTLITTSLPSITPAPLRTHTITSKRRRTTVAADSGTSQHDTATYELTCDWQEGPSRGRVHLLQGDREMRTIRVSRSPLLNILFVSIGCGPLPATDSSLPSAENGCRWRPRSLQETNWPSGGTLALLGTPGVVPIGCDITPTRDGTLKSA</sequence>
<proteinExistence type="predicted"/>
<name>A0A067MR70_BOTB1</name>
<dbReference type="Proteomes" id="UP000027195">
    <property type="component" value="Unassembled WGS sequence"/>
</dbReference>
<accession>A0A067MR70</accession>
<protein>
    <submittedName>
        <fullName evidence="1">Uncharacterized protein</fullName>
    </submittedName>
</protein>
<dbReference type="HOGENOM" id="CLU_1495950_0_0_1"/>
<evidence type="ECO:0000313" key="1">
    <source>
        <dbReference type="EMBL" id="KDQ14322.1"/>
    </source>
</evidence>